<dbReference type="Proteomes" id="UP001219525">
    <property type="component" value="Unassembled WGS sequence"/>
</dbReference>
<feature type="compositionally biased region" description="Basic and acidic residues" evidence="1">
    <location>
        <begin position="243"/>
        <end position="258"/>
    </location>
</feature>
<accession>A0AAD6Y6X7</accession>
<dbReference type="EMBL" id="JARJCW010000102">
    <property type="protein sequence ID" value="KAJ7194031.1"/>
    <property type="molecule type" value="Genomic_DNA"/>
</dbReference>
<keyword evidence="3" id="KW-1185">Reference proteome</keyword>
<organism evidence="2 3">
    <name type="scientific">Mycena pura</name>
    <dbReference type="NCBI Taxonomy" id="153505"/>
    <lineage>
        <taxon>Eukaryota</taxon>
        <taxon>Fungi</taxon>
        <taxon>Dikarya</taxon>
        <taxon>Basidiomycota</taxon>
        <taxon>Agaricomycotina</taxon>
        <taxon>Agaricomycetes</taxon>
        <taxon>Agaricomycetidae</taxon>
        <taxon>Agaricales</taxon>
        <taxon>Marasmiineae</taxon>
        <taxon>Mycenaceae</taxon>
        <taxon>Mycena</taxon>
    </lineage>
</organism>
<proteinExistence type="predicted"/>
<protein>
    <submittedName>
        <fullName evidence="2">Uncharacterized protein</fullName>
    </submittedName>
</protein>
<sequence>MSDRTFEILLVAVLALVPGNTAHYIYLALASASLAYHVARCQTPAAEINDLVLYMKPARGVVGRSIERKRGTGDTDRTKSRVRVSATWLAGRTRAAVTICNTPTGRHAHSAAIRSVRSFGFVVSFVRVRVGQYSRRGCIRHSSVRSFGLGSDNTAIAAAFGTRRFIGVRVVVGDTWGVTGTPIMQSQGVAIAEQSQVVVDVTRVVGSVVGVTLESSGGTVEAAASWSGVERVAATAGKPGGRRSIERKRGTGDTDRTKGPGLGYMASRAYARGGHYLQQAIRAIILRKFSFESFNACATPPTNLHCLRAGSESLTMSGLSVTY</sequence>
<gene>
    <name evidence="2" type="ORF">GGX14DRAFT_404987</name>
</gene>
<dbReference type="AlphaFoldDB" id="A0AAD6Y6X7"/>
<feature type="region of interest" description="Disordered" evidence="1">
    <location>
        <begin position="237"/>
        <end position="260"/>
    </location>
</feature>
<name>A0AAD6Y6X7_9AGAR</name>
<comment type="caution">
    <text evidence="2">The sequence shown here is derived from an EMBL/GenBank/DDBJ whole genome shotgun (WGS) entry which is preliminary data.</text>
</comment>
<evidence type="ECO:0000313" key="2">
    <source>
        <dbReference type="EMBL" id="KAJ7194031.1"/>
    </source>
</evidence>
<reference evidence="2" key="1">
    <citation type="submission" date="2023-03" db="EMBL/GenBank/DDBJ databases">
        <title>Massive genome expansion in bonnet fungi (Mycena s.s.) driven by repeated elements and novel gene families across ecological guilds.</title>
        <authorList>
            <consortium name="Lawrence Berkeley National Laboratory"/>
            <person name="Harder C.B."/>
            <person name="Miyauchi S."/>
            <person name="Viragh M."/>
            <person name="Kuo A."/>
            <person name="Thoen E."/>
            <person name="Andreopoulos B."/>
            <person name="Lu D."/>
            <person name="Skrede I."/>
            <person name="Drula E."/>
            <person name="Henrissat B."/>
            <person name="Morin E."/>
            <person name="Kohler A."/>
            <person name="Barry K."/>
            <person name="LaButti K."/>
            <person name="Morin E."/>
            <person name="Salamov A."/>
            <person name="Lipzen A."/>
            <person name="Mereny Z."/>
            <person name="Hegedus B."/>
            <person name="Baldrian P."/>
            <person name="Stursova M."/>
            <person name="Weitz H."/>
            <person name="Taylor A."/>
            <person name="Grigoriev I.V."/>
            <person name="Nagy L.G."/>
            <person name="Martin F."/>
            <person name="Kauserud H."/>
        </authorList>
    </citation>
    <scope>NUCLEOTIDE SEQUENCE</scope>
    <source>
        <strain evidence="2">9144</strain>
    </source>
</reference>
<evidence type="ECO:0000256" key="1">
    <source>
        <dbReference type="SAM" id="MobiDB-lite"/>
    </source>
</evidence>
<evidence type="ECO:0000313" key="3">
    <source>
        <dbReference type="Proteomes" id="UP001219525"/>
    </source>
</evidence>